<feature type="chain" id="PRO_5040190270" description="Retrovirus-related Pol polyprotein from transposon TNT 1-94-like beta-barrel domain-containing protein" evidence="2">
    <location>
        <begin position="19"/>
        <end position="230"/>
    </location>
</feature>
<sequence length="230" mass="25489">MQVPSFFLWCIILGKLAGDPKLAQIVELLTLNEENIEKPDQILSHLQEYANHCQTKEPRSGTLAPASALVSSTSNEVYRIIYYCSNGKHNPKCLTHKTEECFAENPHLRPQRQNNKRKNPNSNPEAHISTAQALYTNANQRLPPGEVVVDCGATHHMFHSKSAFTSLSKDTTLAVTTGDSSSNLIAKGMGTVNLLSNNQILKLPNSLFVPKLNCNLISLLKIFNKELIIN</sequence>
<keyword evidence="2" id="KW-0732">Signal</keyword>
<dbReference type="Pfam" id="PF22936">
    <property type="entry name" value="Pol_BBD"/>
    <property type="match status" value="1"/>
</dbReference>
<name>A0A9Q3I2P0_9BASI</name>
<comment type="caution">
    <text evidence="4">The sequence shown here is derived from an EMBL/GenBank/DDBJ whole genome shotgun (WGS) entry which is preliminary data.</text>
</comment>
<evidence type="ECO:0000313" key="4">
    <source>
        <dbReference type="EMBL" id="MBW0524275.1"/>
    </source>
</evidence>
<feature type="region of interest" description="Disordered" evidence="1">
    <location>
        <begin position="104"/>
        <end position="125"/>
    </location>
</feature>
<feature type="domain" description="Retrovirus-related Pol polyprotein from transposon TNT 1-94-like beta-barrel" evidence="3">
    <location>
        <begin position="148"/>
        <end position="225"/>
    </location>
</feature>
<dbReference type="EMBL" id="AVOT02030931">
    <property type="protein sequence ID" value="MBW0524275.1"/>
    <property type="molecule type" value="Genomic_DNA"/>
</dbReference>
<feature type="signal peptide" evidence="2">
    <location>
        <begin position="1"/>
        <end position="18"/>
    </location>
</feature>
<protein>
    <recommendedName>
        <fullName evidence="3">Retrovirus-related Pol polyprotein from transposon TNT 1-94-like beta-barrel domain-containing protein</fullName>
    </recommendedName>
</protein>
<evidence type="ECO:0000259" key="3">
    <source>
        <dbReference type="Pfam" id="PF22936"/>
    </source>
</evidence>
<reference evidence="4" key="1">
    <citation type="submission" date="2021-03" db="EMBL/GenBank/DDBJ databases">
        <title>Draft genome sequence of rust myrtle Austropuccinia psidii MF-1, a brazilian biotype.</title>
        <authorList>
            <person name="Quecine M.C."/>
            <person name="Pachon D.M.R."/>
            <person name="Bonatelli M.L."/>
            <person name="Correr F.H."/>
            <person name="Franceschini L.M."/>
            <person name="Leite T.F."/>
            <person name="Margarido G.R.A."/>
            <person name="Almeida C.A."/>
            <person name="Ferrarezi J.A."/>
            <person name="Labate C.A."/>
        </authorList>
    </citation>
    <scope>NUCLEOTIDE SEQUENCE</scope>
    <source>
        <strain evidence="4">MF-1</strain>
    </source>
</reference>
<accession>A0A9Q3I2P0</accession>
<dbReference type="InterPro" id="IPR054722">
    <property type="entry name" value="PolX-like_BBD"/>
</dbReference>
<dbReference type="AlphaFoldDB" id="A0A9Q3I2P0"/>
<keyword evidence="5" id="KW-1185">Reference proteome</keyword>
<gene>
    <name evidence="4" type="ORF">O181_063990</name>
</gene>
<proteinExistence type="predicted"/>
<evidence type="ECO:0000256" key="2">
    <source>
        <dbReference type="SAM" id="SignalP"/>
    </source>
</evidence>
<organism evidence="4 5">
    <name type="scientific">Austropuccinia psidii MF-1</name>
    <dbReference type="NCBI Taxonomy" id="1389203"/>
    <lineage>
        <taxon>Eukaryota</taxon>
        <taxon>Fungi</taxon>
        <taxon>Dikarya</taxon>
        <taxon>Basidiomycota</taxon>
        <taxon>Pucciniomycotina</taxon>
        <taxon>Pucciniomycetes</taxon>
        <taxon>Pucciniales</taxon>
        <taxon>Sphaerophragmiaceae</taxon>
        <taxon>Austropuccinia</taxon>
    </lineage>
</organism>
<dbReference type="Proteomes" id="UP000765509">
    <property type="component" value="Unassembled WGS sequence"/>
</dbReference>
<evidence type="ECO:0000256" key="1">
    <source>
        <dbReference type="SAM" id="MobiDB-lite"/>
    </source>
</evidence>
<dbReference type="OrthoDB" id="3251181at2759"/>
<evidence type="ECO:0000313" key="5">
    <source>
        <dbReference type="Proteomes" id="UP000765509"/>
    </source>
</evidence>